<dbReference type="Gene3D" id="1.10.10.2840">
    <property type="entry name" value="PucR C-terminal helix-turn-helix domain"/>
    <property type="match status" value="1"/>
</dbReference>
<organism evidence="3 4">
    <name type="scientific">Nocardioides albus</name>
    <dbReference type="NCBI Taxonomy" id="1841"/>
    <lineage>
        <taxon>Bacteria</taxon>
        <taxon>Bacillati</taxon>
        <taxon>Actinomycetota</taxon>
        <taxon>Actinomycetes</taxon>
        <taxon>Propionibacteriales</taxon>
        <taxon>Nocardioidaceae</taxon>
        <taxon>Nocardioides</taxon>
    </lineage>
</organism>
<evidence type="ECO:0000313" key="4">
    <source>
        <dbReference type="Proteomes" id="UP000577707"/>
    </source>
</evidence>
<dbReference type="Pfam" id="PF14361">
    <property type="entry name" value="RsbRD_N"/>
    <property type="match status" value="1"/>
</dbReference>
<dbReference type="Proteomes" id="UP000577707">
    <property type="component" value="Unassembled WGS sequence"/>
</dbReference>
<dbReference type="InterPro" id="IPR025751">
    <property type="entry name" value="RsbRD_N_dom"/>
</dbReference>
<evidence type="ECO:0008006" key="5">
    <source>
        <dbReference type="Google" id="ProtNLM"/>
    </source>
</evidence>
<dbReference type="InterPro" id="IPR042070">
    <property type="entry name" value="PucR_C-HTH_sf"/>
</dbReference>
<dbReference type="InterPro" id="IPR025736">
    <property type="entry name" value="PucR_C-HTH_dom"/>
</dbReference>
<protein>
    <recommendedName>
        <fullName evidence="5">PucR C-terminal helix-turn-helix domain-containing protein</fullName>
    </recommendedName>
</protein>
<evidence type="ECO:0000313" key="3">
    <source>
        <dbReference type="EMBL" id="MBB3087622.1"/>
    </source>
</evidence>
<dbReference type="Pfam" id="PF13556">
    <property type="entry name" value="HTH_30"/>
    <property type="match status" value="1"/>
</dbReference>
<dbReference type="RefSeq" id="WP_183541981.1">
    <property type="nucleotide sequence ID" value="NZ_BMQT01000001.1"/>
</dbReference>
<dbReference type="InterPro" id="IPR051448">
    <property type="entry name" value="CdaR-like_regulators"/>
</dbReference>
<name>A0A7W5A0V5_9ACTN</name>
<evidence type="ECO:0000259" key="2">
    <source>
        <dbReference type="Pfam" id="PF14361"/>
    </source>
</evidence>
<dbReference type="PANTHER" id="PTHR33744:SF1">
    <property type="entry name" value="DNA-BINDING TRANSCRIPTIONAL ACTIVATOR ADER"/>
    <property type="match status" value="1"/>
</dbReference>
<feature type="domain" description="PucR C-terminal helix-turn-helix" evidence="1">
    <location>
        <begin position="314"/>
        <end position="367"/>
    </location>
</feature>
<reference evidence="3 4" key="1">
    <citation type="submission" date="2020-08" db="EMBL/GenBank/DDBJ databases">
        <title>Genomic Encyclopedia of Type Strains, Phase III (KMG-III): the genomes of soil and plant-associated and newly described type strains.</title>
        <authorList>
            <person name="Whitman W."/>
        </authorList>
    </citation>
    <scope>NUCLEOTIDE SEQUENCE [LARGE SCALE GENOMIC DNA]</scope>
    <source>
        <strain evidence="3 4">CECT 3302</strain>
    </source>
</reference>
<keyword evidence="4" id="KW-1185">Reference proteome</keyword>
<accession>A0A7W5A0V5</accession>
<dbReference type="PANTHER" id="PTHR33744">
    <property type="entry name" value="CARBOHYDRATE DIACID REGULATOR"/>
    <property type="match status" value="1"/>
</dbReference>
<dbReference type="EMBL" id="JACHXG010000001">
    <property type="protein sequence ID" value="MBB3087622.1"/>
    <property type="molecule type" value="Genomic_DNA"/>
</dbReference>
<gene>
    <name evidence="3" type="ORF">FHS12_000545</name>
</gene>
<dbReference type="AlphaFoldDB" id="A0A7W5A0V5"/>
<evidence type="ECO:0000259" key="1">
    <source>
        <dbReference type="Pfam" id="PF13556"/>
    </source>
</evidence>
<proteinExistence type="predicted"/>
<feature type="domain" description="RsbT co-antagonist protein RsbRD N-terminal" evidence="2">
    <location>
        <begin position="19"/>
        <end position="154"/>
    </location>
</feature>
<sequence length="380" mass="41905">MHPHGRLEAAARACLGDVDAMALRYRAEVRTLPGYLPGTISDDELHRSARAVLELMLRQLAGEDVAAALAERSAAIGRHRARLGLPLDSLLRAVRMDFRFLWESLTSAVAPEQAHEFTGDVVTLWDTVESHSNHVQAAYTEELMSLRRETELERGYLVRQLLVTGIDDQRQREATARTLGVASTEELVLVVARPDHSRAFRNGIEALQAGLPVHSSDGYELAIVHPPQLGRGGWQRMLRLPAGISPRAGDLGQLPGLWPVARKLAQLARPEHAALMEEHWPELMSEDLGPAIAALGADRLDPVLELPTHARTTLLRTAREYLSTGSISATAETLFCHRNTILKRLHRYQTLTGLDITVPEQAALAHVLMSTPDVREEGRG</sequence>
<comment type="caution">
    <text evidence="3">The sequence shown here is derived from an EMBL/GenBank/DDBJ whole genome shotgun (WGS) entry which is preliminary data.</text>
</comment>